<comment type="caution">
    <text evidence="1">The sequence shown here is derived from an EMBL/GenBank/DDBJ whole genome shotgun (WGS) entry which is preliminary data.</text>
</comment>
<proteinExistence type="predicted"/>
<keyword evidence="2" id="KW-1185">Reference proteome</keyword>
<dbReference type="EMBL" id="LXQA010129993">
    <property type="protein sequence ID" value="MCI22336.1"/>
    <property type="molecule type" value="Genomic_DNA"/>
</dbReference>
<dbReference type="AlphaFoldDB" id="A0A392QFM0"/>
<dbReference type="Proteomes" id="UP000265520">
    <property type="component" value="Unassembled WGS sequence"/>
</dbReference>
<organism evidence="1 2">
    <name type="scientific">Trifolium medium</name>
    <dbReference type="NCBI Taxonomy" id="97028"/>
    <lineage>
        <taxon>Eukaryota</taxon>
        <taxon>Viridiplantae</taxon>
        <taxon>Streptophyta</taxon>
        <taxon>Embryophyta</taxon>
        <taxon>Tracheophyta</taxon>
        <taxon>Spermatophyta</taxon>
        <taxon>Magnoliopsida</taxon>
        <taxon>eudicotyledons</taxon>
        <taxon>Gunneridae</taxon>
        <taxon>Pentapetalae</taxon>
        <taxon>rosids</taxon>
        <taxon>fabids</taxon>
        <taxon>Fabales</taxon>
        <taxon>Fabaceae</taxon>
        <taxon>Papilionoideae</taxon>
        <taxon>50 kb inversion clade</taxon>
        <taxon>NPAAA clade</taxon>
        <taxon>Hologalegina</taxon>
        <taxon>IRL clade</taxon>
        <taxon>Trifolieae</taxon>
        <taxon>Trifolium</taxon>
    </lineage>
</organism>
<sequence length="75" mass="8489">MERNVSWKAVKRLVAEVARVEHVGTDKSKCGCLNRTTFGLPYACELTKTINEGKPICLDDIHTQWKRLSLNDADN</sequence>
<protein>
    <submittedName>
        <fullName evidence="1">FAR1-related protein</fullName>
    </submittedName>
</protein>
<accession>A0A392QFM0</accession>
<evidence type="ECO:0000313" key="1">
    <source>
        <dbReference type="EMBL" id="MCI22336.1"/>
    </source>
</evidence>
<reference evidence="1 2" key="1">
    <citation type="journal article" date="2018" name="Front. Plant Sci.">
        <title>Red Clover (Trifolium pratense) and Zigzag Clover (T. medium) - A Picture of Genomic Similarities and Differences.</title>
        <authorList>
            <person name="Dluhosova J."/>
            <person name="Istvanek J."/>
            <person name="Nedelnik J."/>
            <person name="Repkova J."/>
        </authorList>
    </citation>
    <scope>NUCLEOTIDE SEQUENCE [LARGE SCALE GENOMIC DNA]</scope>
    <source>
        <strain evidence="2">cv. 10/8</strain>
        <tissue evidence="1">Leaf</tissue>
    </source>
</reference>
<evidence type="ECO:0000313" key="2">
    <source>
        <dbReference type="Proteomes" id="UP000265520"/>
    </source>
</evidence>
<name>A0A392QFM0_9FABA</name>